<dbReference type="Gene3D" id="3.40.630.30">
    <property type="match status" value="1"/>
</dbReference>
<evidence type="ECO:0000259" key="3">
    <source>
        <dbReference type="PROSITE" id="PS51186"/>
    </source>
</evidence>
<keyword evidence="5" id="KW-1185">Reference proteome</keyword>
<dbReference type="CDD" id="cd04301">
    <property type="entry name" value="NAT_SF"/>
    <property type="match status" value="1"/>
</dbReference>
<dbReference type="OrthoDB" id="410198at2759"/>
<dbReference type="Proteomes" id="UP000186817">
    <property type="component" value="Unassembled WGS sequence"/>
</dbReference>
<protein>
    <recommendedName>
        <fullName evidence="3">N-acetyltransferase domain-containing protein</fullName>
    </recommendedName>
</protein>
<dbReference type="InterPro" id="IPR000182">
    <property type="entry name" value="GNAT_dom"/>
</dbReference>
<evidence type="ECO:0000256" key="2">
    <source>
        <dbReference type="ARBA" id="ARBA00023315"/>
    </source>
</evidence>
<evidence type="ECO:0000313" key="5">
    <source>
        <dbReference type="Proteomes" id="UP000186817"/>
    </source>
</evidence>
<dbReference type="AlphaFoldDB" id="A0A1Q9CKQ1"/>
<reference evidence="4 5" key="1">
    <citation type="submission" date="2016-02" db="EMBL/GenBank/DDBJ databases">
        <title>Genome analysis of coral dinoflagellate symbionts highlights evolutionary adaptations to a symbiotic lifestyle.</title>
        <authorList>
            <person name="Aranda M."/>
            <person name="Li Y."/>
            <person name="Liew Y.J."/>
            <person name="Baumgarten S."/>
            <person name="Simakov O."/>
            <person name="Wilson M."/>
            <person name="Piel J."/>
            <person name="Ashoor H."/>
            <person name="Bougouffa S."/>
            <person name="Bajic V.B."/>
            <person name="Ryu T."/>
            <person name="Ravasi T."/>
            <person name="Bayer T."/>
            <person name="Micklem G."/>
            <person name="Kim H."/>
            <person name="Bhak J."/>
            <person name="Lajeunesse T.C."/>
            <person name="Voolstra C.R."/>
        </authorList>
    </citation>
    <scope>NUCLEOTIDE SEQUENCE [LARGE SCALE GENOMIC DNA]</scope>
    <source>
        <strain evidence="4 5">CCMP2467</strain>
    </source>
</reference>
<dbReference type="PROSITE" id="PS51186">
    <property type="entry name" value="GNAT"/>
    <property type="match status" value="1"/>
</dbReference>
<dbReference type="PANTHER" id="PTHR43420">
    <property type="entry name" value="ACETYLTRANSFERASE"/>
    <property type="match status" value="1"/>
</dbReference>
<dbReference type="EMBL" id="LSRX01001113">
    <property type="protein sequence ID" value="OLP83486.1"/>
    <property type="molecule type" value="Genomic_DNA"/>
</dbReference>
<evidence type="ECO:0000256" key="1">
    <source>
        <dbReference type="ARBA" id="ARBA00022679"/>
    </source>
</evidence>
<gene>
    <name evidence="4" type="ORF">AK812_SmicGene35757</name>
</gene>
<accession>A0A1Q9CKQ1</accession>
<proteinExistence type="predicted"/>
<dbReference type="GO" id="GO:0016747">
    <property type="term" value="F:acyltransferase activity, transferring groups other than amino-acyl groups"/>
    <property type="evidence" value="ECO:0007669"/>
    <property type="project" value="InterPro"/>
</dbReference>
<organism evidence="4 5">
    <name type="scientific">Symbiodinium microadriaticum</name>
    <name type="common">Dinoflagellate</name>
    <name type="synonym">Zooxanthella microadriatica</name>
    <dbReference type="NCBI Taxonomy" id="2951"/>
    <lineage>
        <taxon>Eukaryota</taxon>
        <taxon>Sar</taxon>
        <taxon>Alveolata</taxon>
        <taxon>Dinophyceae</taxon>
        <taxon>Suessiales</taxon>
        <taxon>Symbiodiniaceae</taxon>
        <taxon>Symbiodinium</taxon>
    </lineage>
</organism>
<dbReference type="InterPro" id="IPR050680">
    <property type="entry name" value="YpeA/RimI_acetyltransf"/>
</dbReference>
<dbReference type="InterPro" id="IPR016181">
    <property type="entry name" value="Acyl_CoA_acyltransferase"/>
</dbReference>
<name>A0A1Q9CKQ1_SYMMI</name>
<comment type="caution">
    <text evidence="4">The sequence shown here is derived from an EMBL/GenBank/DDBJ whole genome shotgun (WGS) entry which is preliminary data.</text>
</comment>
<feature type="domain" description="N-acetyltransferase" evidence="3">
    <location>
        <begin position="1"/>
        <end position="148"/>
    </location>
</feature>
<sequence length="272" mass="30097">MSLADRAEVVELHFEETYPLRERVLWPGRPDLAALSCDAQGKHFGLRLPSETRDELVSVVSVFASDDGREAQFRKFATASEYQGQGLGSKLLLHIIEEAKHRGVQRLWCDARTAQAHFYEKRGMRAVEGGATFLKSGVEYIRMEMLLCVGTALFLDGWAGAQWSKEQGGDEATVPVEQEVVIKNLDLQGATAAPPFHVASVLPGVWWSVPIFPLDTQKQLTRTQALGMGAQAHDPEIWKLEATTAFGGVREGNCWMCVCDRQVFLDKFSGSG</sequence>
<dbReference type="Pfam" id="PF00583">
    <property type="entry name" value="Acetyltransf_1"/>
    <property type="match status" value="1"/>
</dbReference>
<dbReference type="SUPFAM" id="SSF55729">
    <property type="entry name" value="Acyl-CoA N-acyltransferases (Nat)"/>
    <property type="match status" value="1"/>
</dbReference>
<keyword evidence="2" id="KW-0012">Acyltransferase</keyword>
<keyword evidence="1" id="KW-0808">Transferase</keyword>
<evidence type="ECO:0000313" key="4">
    <source>
        <dbReference type="EMBL" id="OLP83486.1"/>
    </source>
</evidence>
<dbReference type="PANTHER" id="PTHR43420:SF42">
    <property type="entry name" value="N-ACETYLTRANSFERASE DOMAIN-CONTAINING PROTEIN"/>
    <property type="match status" value="1"/>
</dbReference>